<dbReference type="Proteomes" id="UP000029736">
    <property type="component" value="Unassembled WGS sequence"/>
</dbReference>
<dbReference type="AlphaFoldDB" id="A0A098S7G9"/>
<dbReference type="GO" id="GO:0016301">
    <property type="term" value="F:kinase activity"/>
    <property type="evidence" value="ECO:0007669"/>
    <property type="project" value="UniProtKB-KW"/>
</dbReference>
<dbReference type="OrthoDB" id="9810372at2"/>
<accession>A0A098S7G9</accession>
<dbReference type="Gene3D" id="3.30.420.40">
    <property type="match status" value="2"/>
</dbReference>
<reference evidence="1 2" key="1">
    <citation type="journal article" date="2014" name="Int. J. Syst. Evol. Microbiol.">
        <title>Phaeodactylibacter xiamenensis gen. nov., sp. nov., a member of the family Saprospiraceae isolated from the marine alga Phaeodactylum tricornutum.</title>
        <authorList>
            <person name="Chen Z.Jr."/>
            <person name="Lei X."/>
            <person name="Lai Q."/>
            <person name="Li Y."/>
            <person name="Zhang B."/>
            <person name="Zhang J."/>
            <person name="Zhang H."/>
            <person name="Yang L."/>
            <person name="Zheng W."/>
            <person name="Tian Y."/>
            <person name="Yu Z."/>
            <person name="Xu H.Jr."/>
            <person name="Zheng T."/>
        </authorList>
    </citation>
    <scope>NUCLEOTIDE SEQUENCE [LARGE SCALE GENOMIC DNA]</scope>
    <source>
        <strain evidence="1 2">KD52</strain>
    </source>
</reference>
<dbReference type="PANTHER" id="PTHR18964:SF146">
    <property type="entry name" value="POLYPHOSPHATE GLUCOKINASE"/>
    <property type="match status" value="1"/>
</dbReference>
<sequence length="251" mass="26737">MYTGNLILGVDVGGSGIKGAVVDVNTGALQTERLRLETPQPATPEAVSETFAELVRMHNYKGIIGCGFPAIIKQGEAHSAANISKKWIGTNVIESFSLACNNPVEVLNDADAAGLAEMRFGLGKGQNGVVVLITIGSGLGSAMFINGKLVPNTEFGHMRLHGDIAEAYASSKARKINDLSWTEWGERFNEYLHYLARVVNPDLIILGGGASKKFSKYEEVIDVKVPVKPAELRNAAGTVGAAVHAYQIARS</sequence>
<comment type="caution">
    <text evidence="1">The sequence shown here is derived from an EMBL/GenBank/DDBJ whole genome shotgun (WGS) entry which is preliminary data.</text>
</comment>
<dbReference type="PANTHER" id="PTHR18964">
    <property type="entry name" value="ROK (REPRESSOR, ORF, KINASE) FAMILY"/>
    <property type="match status" value="1"/>
</dbReference>
<dbReference type="CDD" id="cd24058">
    <property type="entry name" value="ASKHA_NBD_ROK_PPGK"/>
    <property type="match status" value="1"/>
</dbReference>
<dbReference type="STRING" id="1524460.IX84_11715"/>
<dbReference type="NCBIfam" id="NF045942">
    <property type="entry name" value="PolPhglucPhase"/>
    <property type="match status" value="1"/>
</dbReference>
<name>A0A098S7G9_9BACT</name>
<organism evidence="1 2">
    <name type="scientific">Phaeodactylibacter xiamenensis</name>
    <dbReference type="NCBI Taxonomy" id="1524460"/>
    <lineage>
        <taxon>Bacteria</taxon>
        <taxon>Pseudomonadati</taxon>
        <taxon>Bacteroidota</taxon>
        <taxon>Saprospiria</taxon>
        <taxon>Saprospirales</taxon>
        <taxon>Haliscomenobacteraceae</taxon>
        <taxon>Phaeodactylibacter</taxon>
    </lineage>
</organism>
<protein>
    <submittedName>
        <fullName evidence="1">Polyphosphate glucokinase</fullName>
    </submittedName>
</protein>
<keyword evidence="1" id="KW-0808">Transferase</keyword>
<evidence type="ECO:0000313" key="2">
    <source>
        <dbReference type="Proteomes" id="UP000029736"/>
    </source>
</evidence>
<dbReference type="Pfam" id="PF00480">
    <property type="entry name" value="ROK"/>
    <property type="match status" value="1"/>
</dbReference>
<dbReference type="EMBL" id="JPOS01000026">
    <property type="protein sequence ID" value="KGE88051.1"/>
    <property type="molecule type" value="Genomic_DNA"/>
</dbReference>
<dbReference type="InterPro" id="IPR000600">
    <property type="entry name" value="ROK"/>
</dbReference>
<dbReference type="RefSeq" id="WP_044220245.1">
    <property type="nucleotide sequence ID" value="NZ_CAKZLC010000239.1"/>
</dbReference>
<dbReference type="SUPFAM" id="SSF53067">
    <property type="entry name" value="Actin-like ATPase domain"/>
    <property type="match status" value="1"/>
</dbReference>
<keyword evidence="1" id="KW-0418">Kinase</keyword>
<proteinExistence type="predicted"/>
<evidence type="ECO:0000313" key="1">
    <source>
        <dbReference type="EMBL" id="KGE88051.1"/>
    </source>
</evidence>
<keyword evidence="2" id="KW-1185">Reference proteome</keyword>
<dbReference type="InterPro" id="IPR043129">
    <property type="entry name" value="ATPase_NBD"/>
</dbReference>
<gene>
    <name evidence="1" type="ORF">IX84_11715</name>
</gene>